<evidence type="ECO:0000313" key="1">
    <source>
        <dbReference type="EMBL" id="WHY88207.1"/>
    </source>
</evidence>
<organism evidence="1 2">
    <name type="scientific">Neobacillus novalis</name>
    <dbReference type="NCBI Taxonomy" id="220687"/>
    <lineage>
        <taxon>Bacteria</taxon>
        <taxon>Bacillati</taxon>
        <taxon>Bacillota</taxon>
        <taxon>Bacilli</taxon>
        <taxon>Bacillales</taxon>
        <taxon>Bacillaceae</taxon>
        <taxon>Neobacillus</taxon>
    </lineage>
</organism>
<reference evidence="1" key="1">
    <citation type="submission" date="2023-05" db="EMBL/GenBank/DDBJ databases">
        <title>Comparative genomics of Bacillaceae isolates and their secondary metabolite potential.</title>
        <authorList>
            <person name="Song L."/>
            <person name="Nielsen L.J."/>
            <person name="Mohite O."/>
            <person name="Xu X."/>
            <person name="Weber T."/>
            <person name="Kovacs A.T."/>
        </authorList>
    </citation>
    <scope>NUCLEOTIDE SEQUENCE</scope>
    <source>
        <strain evidence="1">XLM17</strain>
    </source>
</reference>
<dbReference type="AlphaFoldDB" id="A0AA95MQ23"/>
<keyword evidence="2" id="KW-1185">Reference proteome</keyword>
<gene>
    <name evidence="1" type="ORF">QNH39_10345</name>
</gene>
<dbReference type="KEGG" id="nnv:QNH39_10345"/>
<accession>A0AA95MQ23</accession>
<protein>
    <submittedName>
        <fullName evidence="1">Uncharacterized protein</fullName>
    </submittedName>
</protein>
<name>A0AA95MQ23_9BACI</name>
<proteinExistence type="predicted"/>
<dbReference type="Proteomes" id="UP001178288">
    <property type="component" value="Chromosome"/>
</dbReference>
<sequence length="80" mass="8940">MKQNNGDLDNFIAGIFDGLQSANSMAKIHPMFNAKGLEEISPNRSFVENDIQVVEIMAKKLPQDTDEKISYKIAIETVNI</sequence>
<evidence type="ECO:0000313" key="2">
    <source>
        <dbReference type="Proteomes" id="UP001178288"/>
    </source>
</evidence>
<dbReference type="RefSeq" id="WP_156482163.1">
    <property type="nucleotide sequence ID" value="NZ_CP126114.1"/>
</dbReference>
<dbReference type="EMBL" id="CP126114">
    <property type="protein sequence ID" value="WHY88207.1"/>
    <property type="molecule type" value="Genomic_DNA"/>
</dbReference>